<reference evidence="3 4" key="1">
    <citation type="journal article" date="2015" name="Int. J. Syst. Evol. Microbiol.">
        <title>Hyunsoonleella pacifica sp. nov., isolated from seawater of South Pacific Gyre.</title>
        <authorList>
            <person name="Gao X."/>
            <person name="Zhang Z."/>
            <person name="Dai X."/>
            <person name="Zhang X.H."/>
        </authorList>
    </citation>
    <scope>NUCLEOTIDE SEQUENCE [LARGE SCALE GENOMIC DNA]</scope>
    <source>
        <strain evidence="3 4">SW033</strain>
    </source>
</reference>
<feature type="region of interest" description="Disordered" evidence="1">
    <location>
        <begin position="151"/>
        <end position="171"/>
    </location>
</feature>
<keyword evidence="2" id="KW-1133">Transmembrane helix</keyword>
<dbReference type="EMBL" id="SIRS01000001">
    <property type="protein sequence ID" value="TBN18987.1"/>
    <property type="molecule type" value="Genomic_DNA"/>
</dbReference>
<gene>
    <name evidence="3" type="ORF">EYD46_02675</name>
</gene>
<evidence type="ECO:0000313" key="3">
    <source>
        <dbReference type="EMBL" id="TBN18987.1"/>
    </source>
</evidence>
<dbReference type="Proteomes" id="UP000292372">
    <property type="component" value="Unassembled WGS sequence"/>
</dbReference>
<dbReference type="RefSeq" id="WP_130935502.1">
    <property type="nucleotide sequence ID" value="NZ_BMEE01000001.1"/>
</dbReference>
<accession>A0A4Q9FSN6</accession>
<keyword evidence="4" id="KW-1185">Reference proteome</keyword>
<proteinExistence type="predicted"/>
<protein>
    <submittedName>
        <fullName evidence="3">Uncharacterized protein</fullName>
    </submittedName>
</protein>
<keyword evidence="2" id="KW-0812">Transmembrane</keyword>
<dbReference type="AlphaFoldDB" id="A0A4Q9FSN6"/>
<evidence type="ECO:0000256" key="1">
    <source>
        <dbReference type="SAM" id="MobiDB-lite"/>
    </source>
</evidence>
<evidence type="ECO:0000313" key="4">
    <source>
        <dbReference type="Proteomes" id="UP000292372"/>
    </source>
</evidence>
<dbReference type="OrthoDB" id="1440507at2"/>
<name>A0A4Q9FSN6_9FLAO</name>
<comment type="caution">
    <text evidence="3">The sequence shown here is derived from an EMBL/GenBank/DDBJ whole genome shotgun (WGS) entry which is preliminary data.</text>
</comment>
<feature type="transmembrane region" description="Helical" evidence="2">
    <location>
        <begin position="6"/>
        <end position="22"/>
    </location>
</feature>
<sequence length="171" mass="18679">MKNLGSIILGFIIGALLTYFFCPRPTGDDMHSMDRKIRAPKDTISVVKATQLFKNWQRNNPTEIDSTLEVEGSRKQTTNVAWSLDVVRDYLDYAEAAIDSSGYKMTGIAVFMGNYGKNSDPKIKNRNTLFIAPTVDGGLSKASIMDLVLQSDPNNKPPLNAGSGGNGGYPQ</sequence>
<keyword evidence="2" id="KW-0472">Membrane</keyword>
<feature type="compositionally biased region" description="Gly residues" evidence="1">
    <location>
        <begin position="162"/>
        <end position="171"/>
    </location>
</feature>
<organism evidence="3 4">
    <name type="scientific">Hyunsoonleella pacifica</name>
    <dbReference type="NCBI Taxonomy" id="1080224"/>
    <lineage>
        <taxon>Bacteria</taxon>
        <taxon>Pseudomonadati</taxon>
        <taxon>Bacteroidota</taxon>
        <taxon>Flavobacteriia</taxon>
        <taxon>Flavobacteriales</taxon>
        <taxon>Flavobacteriaceae</taxon>
    </lineage>
</organism>
<evidence type="ECO:0000256" key="2">
    <source>
        <dbReference type="SAM" id="Phobius"/>
    </source>
</evidence>